<reference evidence="1 2" key="1">
    <citation type="journal article" date="2020" name="Nat. Food">
        <title>A phased Vanilla planifolia genome enables genetic improvement of flavour and production.</title>
        <authorList>
            <person name="Hasing T."/>
            <person name="Tang H."/>
            <person name="Brym M."/>
            <person name="Khazi F."/>
            <person name="Huang T."/>
            <person name="Chambers A.H."/>
        </authorList>
    </citation>
    <scope>NUCLEOTIDE SEQUENCE [LARGE SCALE GENOMIC DNA]</scope>
    <source>
        <tissue evidence="1">Leaf</tissue>
    </source>
</reference>
<accession>A0A835UZM4</accession>
<proteinExistence type="predicted"/>
<evidence type="ECO:0000313" key="1">
    <source>
        <dbReference type="EMBL" id="KAG0479962.1"/>
    </source>
</evidence>
<keyword evidence="2" id="KW-1185">Reference proteome</keyword>
<comment type="caution">
    <text evidence="1">The sequence shown here is derived from an EMBL/GenBank/DDBJ whole genome shotgun (WGS) entry which is preliminary data.</text>
</comment>
<dbReference type="AlphaFoldDB" id="A0A835UZM4"/>
<sequence>MHVMAVLVHVWHEGAGVGPRCGDHLHCGRRPPEESNSAAAGYLSWHRSVCRIGDGVCPRIGLEWARVRGLAAEQSSGV</sequence>
<gene>
    <name evidence="1" type="ORF">HPP92_010820</name>
</gene>
<name>A0A835UZM4_VANPL</name>
<evidence type="ECO:0000313" key="2">
    <source>
        <dbReference type="Proteomes" id="UP000636800"/>
    </source>
</evidence>
<dbReference type="Proteomes" id="UP000636800">
    <property type="component" value="Chromosome 5"/>
</dbReference>
<dbReference type="EMBL" id="JADCNL010000005">
    <property type="protein sequence ID" value="KAG0479962.1"/>
    <property type="molecule type" value="Genomic_DNA"/>
</dbReference>
<protein>
    <submittedName>
        <fullName evidence="1">Uncharacterized protein</fullName>
    </submittedName>
</protein>
<dbReference type="OrthoDB" id="185373at2759"/>
<organism evidence="1 2">
    <name type="scientific">Vanilla planifolia</name>
    <name type="common">Vanilla</name>
    <dbReference type="NCBI Taxonomy" id="51239"/>
    <lineage>
        <taxon>Eukaryota</taxon>
        <taxon>Viridiplantae</taxon>
        <taxon>Streptophyta</taxon>
        <taxon>Embryophyta</taxon>
        <taxon>Tracheophyta</taxon>
        <taxon>Spermatophyta</taxon>
        <taxon>Magnoliopsida</taxon>
        <taxon>Liliopsida</taxon>
        <taxon>Asparagales</taxon>
        <taxon>Orchidaceae</taxon>
        <taxon>Vanilloideae</taxon>
        <taxon>Vanilleae</taxon>
        <taxon>Vanilla</taxon>
    </lineage>
</organism>